<dbReference type="KEGG" id="puo:RZN69_16385"/>
<dbReference type="InterPro" id="IPR037171">
    <property type="entry name" value="NagB/RpiA_transferase-like"/>
</dbReference>
<accession>A0AAQ3QUR5</accession>
<evidence type="ECO:0000313" key="4">
    <source>
        <dbReference type="EMBL" id="WOO40200.1"/>
    </source>
</evidence>
<dbReference type="GO" id="GO:0006083">
    <property type="term" value="P:acetate metabolic process"/>
    <property type="evidence" value="ECO:0007669"/>
    <property type="project" value="InterPro"/>
</dbReference>
<dbReference type="Pfam" id="PF13302">
    <property type="entry name" value="Acetyltransf_3"/>
    <property type="match status" value="1"/>
</dbReference>
<dbReference type="PANTHER" id="PTHR21432">
    <property type="entry name" value="ACETYL-COA HYDROLASE-RELATED"/>
    <property type="match status" value="1"/>
</dbReference>
<dbReference type="InterPro" id="IPR000182">
    <property type="entry name" value="GNAT_dom"/>
</dbReference>
<organism evidence="4 5">
    <name type="scientific">Rubellicoccus peritrichatus</name>
    <dbReference type="NCBI Taxonomy" id="3080537"/>
    <lineage>
        <taxon>Bacteria</taxon>
        <taxon>Pseudomonadati</taxon>
        <taxon>Verrucomicrobiota</taxon>
        <taxon>Opitutia</taxon>
        <taxon>Puniceicoccales</taxon>
        <taxon>Cerasicoccaceae</taxon>
        <taxon>Rubellicoccus</taxon>
    </lineage>
</organism>
<evidence type="ECO:0000256" key="1">
    <source>
        <dbReference type="ARBA" id="ARBA00009632"/>
    </source>
</evidence>
<sequence length="611" mass="67577">MKELTAKDWLSIVRPGSRVFIGSGAACPQALVSRMMKDHHSLCDVEIVHILTLGDCPWVKPEFSENITTNALFLGEQTREAVYENRADYTPCFLSEIPRHFLSGVMPIDVALISVSPPDDKGICSLGVSVDIVLAASRSARTVVAQVNPRMPRTYGKSEISVEAIDYFMENDESIPECPTTEPDEVASQIGRYVAQLVDDGSTLQLGIADITNGICAELRGHKHLGLYTEMLGDGAMHLMKQGVIDNTLCTVHKGKAVASFCFGSSELYDFVDQNSAIEFHPSEVTNSPLLIAQNHKMVSINSALQIDLTGQVAADSFGYRFYSGIGGQVDFIRGAAMGLDGKSIIALPSTANNGTVSRIVAQLDEATGVVTSRGDVQYVVTEFGIASLRARSIRERVLELIQIAHPDFRDDLMKVARERHWVPIYQDYTPPVVTEIEGLESKKIELRGTSYLLRPLHPSDQRKLQDFFYSHSSETIHQRYGYHPGRMTRERAYQLINVDQKRDMAIGIFEWQGARQIIRAVGRYFSDDDPTSAEFAVVVDESKRRIGMGNVLMETLVNFAESQGIQRLWGLVNRDNIGMVELAKKYGASSKVIVGGDAYEVVIQLTDGSR</sequence>
<keyword evidence="2 4" id="KW-0808">Transferase</keyword>
<dbReference type="EMBL" id="CP136920">
    <property type="protein sequence ID" value="WOO40200.1"/>
    <property type="molecule type" value="Genomic_DNA"/>
</dbReference>
<dbReference type="InterPro" id="IPR026888">
    <property type="entry name" value="AcetylCoA_hyd_C"/>
</dbReference>
<evidence type="ECO:0000259" key="3">
    <source>
        <dbReference type="PROSITE" id="PS51186"/>
    </source>
</evidence>
<dbReference type="EC" id="2.3.1.-" evidence="4"/>
<dbReference type="RefSeq" id="WP_317832347.1">
    <property type="nucleotide sequence ID" value="NZ_CP136920.1"/>
</dbReference>
<dbReference type="AlphaFoldDB" id="A0AAQ3QUR5"/>
<dbReference type="InterPro" id="IPR038460">
    <property type="entry name" value="AcetylCoA_hyd_C_sf"/>
</dbReference>
<name>A0AAQ3QUR5_9BACT</name>
<dbReference type="Gene3D" id="3.40.630.30">
    <property type="match status" value="1"/>
</dbReference>
<dbReference type="PROSITE" id="PS51186">
    <property type="entry name" value="GNAT"/>
    <property type="match status" value="1"/>
</dbReference>
<keyword evidence="4" id="KW-0012">Acyltransferase</keyword>
<dbReference type="Pfam" id="PF13336">
    <property type="entry name" value="AcetylCoA_hyd_C"/>
    <property type="match status" value="1"/>
</dbReference>
<reference evidence="4 5" key="1">
    <citation type="submission" date="2023-10" db="EMBL/GenBank/DDBJ databases">
        <title>Rubellicoccus peritrichatus gen. nov., sp. nov., isolated from an algae of coral reef tank.</title>
        <authorList>
            <person name="Luo J."/>
        </authorList>
    </citation>
    <scope>NUCLEOTIDE SEQUENCE [LARGE SCALE GENOMIC DNA]</scope>
    <source>
        <strain evidence="4 5">CR14</strain>
    </source>
</reference>
<proteinExistence type="inferred from homology"/>
<dbReference type="Gene3D" id="3.40.1080.20">
    <property type="entry name" value="Acetyl-CoA hydrolase/transferase C-terminal domain"/>
    <property type="match status" value="1"/>
</dbReference>
<dbReference type="Gene3D" id="3.30.750.70">
    <property type="entry name" value="4-hydroxybutyrate coenzyme like domains"/>
    <property type="match status" value="1"/>
</dbReference>
<dbReference type="GO" id="GO:0016747">
    <property type="term" value="F:acyltransferase activity, transferring groups other than amino-acyl groups"/>
    <property type="evidence" value="ECO:0007669"/>
    <property type="project" value="InterPro"/>
</dbReference>
<dbReference type="Pfam" id="PF02550">
    <property type="entry name" value="AcetylCoA_hydro"/>
    <property type="match status" value="1"/>
</dbReference>
<gene>
    <name evidence="4" type="ORF">RZN69_16385</name>
</gene>
<dbReference type="SUPFAM" id="SSF55729">
    <property type="entry name" value="Acyl-CoA N-acyltransferases (Nat)"/>
    <property type="match status" value="1"/>
</dbReference>
<dbReference type="SUPFAM" id="SSF100950">
    <property type="entry name" value="NagB/RpiA/CoA transferase-like"/>
    <property type="match status" value="2"/>
</dbReference>
<dbReference type="GO" id="GO:0008775">
    <property type="term" value="F:acetate CoA-transferase activity"/>
    <property type="evidence" value="ECO:0007669"/>
    <property type="project" value="InterPro"/>
</dbReference>
<dbReference type="Gene3D" id="3.40.1080.10">
    <property type="entry name" value="Glutaconate Coenzyme A-transferase"/>
    <property type="match status" value="1"/>
</dbReference>
<feature type="domain" description="N-acetyltransferase" evidence="3">
    <location>
        <begin position="452"/>
        <end position="607"/>
    </location>
</feature>
<dbReference type="PANTHER" id="PTHR21432:SF20">
    <property type="entry name" value="ACETYL-COA HYDROLASE"/>
    <property type="match status" value="1"/>
</dbReference>
<protein>
    <submittedName>
        <fullName evidence="4">GNAT family N-acetyltransferase</fullName>
        <ecNumber evidence="4">2.3.1.-</ecNumber>
    </submittedName>
</protein>
<evidence type="ECO:0000313" key="5">
    <source>
        <dbReference type="Proteomes" id="UP001304300"/>
    </source>
</evidence>
<keyword evidence="5" id="KW-1185">Reference proteome</keyword>
<dbReference type="InterPro" id="IPR046433">
    <property type="entry name" value="ActCoA_hydro"/>
</dbReference>
<dbReference type="Proteomes" id="UP001304300">
    <property type="component" value="Chromosome"/>
</dbReference>
<dbReference type="InterPro" id="IPR016181">
    <property type="entry name" value="Acyl_CoA_acyltransferase"/>
</dbReference>
<comment type="similarity">
    <text evidence="1">Belongs to the acetyl-CoA hydrolase/transferase family.</text>
</comment>
<dbReference type="InterPro" id="IPR003702">
    <property type="entry name" value="ActCoA_hydro_N"/>
</dbReference>
<evidence type="ECO:0000256" key="2">
    <source>
        <dbReference type="ARBA" id="ARBA00022679"/>
    </source>
</evidence>